<evidence type="ECO:0000313" key="2">
    <source>
        <dbReference type="EMBL" id="APV36578.1"/>
    </source>
</evidence>
<name>A0A1P8EK48_9GAMM</name>
<dbReference type="PROSITE" id="PS51257">
    <property type="entry name" value="PROKAR_LIPOPROTEIN"/>
    <property type="match status" value="1"/>
</dbReference>
<accession>A0A1P8EK48</accession>
<keyword evidence="1" id="KW-0732">Signal</keyword>
<gene>
    <name evidence="2" type="ORF">BEN76_11350</name>
</gene>
<feature type="signal peptide" evidence="1">
    <location>
        <begin position="1"/>
        <end position="22"/>
    </location>
</feature>
<evidence type="ECO:0000313" key="3">
    <source>
        <dbReference type="Proteomes" id="UP000185674"/>
    </source>
</evidence>
<sequence length="757" mass="85764">MIRLKYLTFCLLGLSLSGCTQHVIKTNNEKQALDQQAVRGLNAMYQYPSYDYSGHFSVNVDASTAQSRKNHPAPALLDPALQLKIDQFLADQQIKLSSAEKQAFYAAIAQQKKSGALDPSRFEKIAETLLNILNDVQFKFDGSIHYRERIGSFNLTARYEKPTLLVQAKVPMILDLKAYRFYTNYFAIMPYLVNQESQDSLAYLDFSKYSEQLKQVNMQKLVEYLKASTAVMYDLAEPGQLQRLSVNRDDQAKGVVEKIRLKTTLEDVSLQSGMFEQVNQKYFNQSVLGLKDQSLEQWAEGEATAQQAEKIVTGKETPEQQADAAALSLYQLLNQKFNLTASEELEATELESESDPEASDQETSVAVVDGLDAEACQALNQSNQPIAAGDATYCMQQYDIDVLQSVQTPKMLGLTEARAELAKTFAAYDQNQFIDQDAFKALWNKHQAEVQRVKAKVQSSNPFVIDVGLDAQGRAATIDYNLGFTLPGSDNKLNLRADTLIQNYGHATPIDTKQLKQAKSFKEASKGSMIEGLVGNLSKTLGQDTTSKTSSGAELSWDDQLNQLAERTYDQTRSYEKTFNAVFIAKLTADSPEFVRHYSRQDLNEIAQVYAYWYSDEKTNPLNAKRLAVIKQLQQKHKLVQDDQFDAELGYDVDRIVTQAMQTKTERQQWKTLQQQFKHQPQRLFAQQYMLSFEKENELDATQRKQLLEVANILGRVYVDTRQNKLSPATVQGVQEAHLEYIDYDLFKQVYVQLMTH</sequence>
<protein>
    <recommendedName>
        <fullName evidence="4">Lipoprotein</fullName>
    </recommendedName>
</protein>
<organism evidence="2 3">
    <name type="scientific">Acinetobacter soli</name>
    <dbReference type="NCBI Taxonomy" id="487316"/>
    <lineage>
        <taxon>Bacteria</taxon>
        <taxon>Pseudomonadati</taxon>
        <taxon>Pseudomonadota</taxon>
        <taxon>Gammaproteobacteria</taxon>
        <taxon>Moraxellales</taxon>
        <taxon>Moraxellaceae</taxon>
        <taxon>Acinetobacter</taxon>
    </lineage>
</organism>
<reference evidence="2 3" key="1">
    <citation type="submission" date="2016-08" db="EMBL/GenBank/DDBJ databases">
        <title>Complete genome sequence of Acinetobacter baylyi strain GFJ2.</title>
        <authorList>
            <person name="Tabata M."/>
            <person name="Kuboki S."/>
            <person name="Gibu N."/>
            <person name="Kinouchi Y."/>
            <person name="Vangnai A."/>
            <person name="Kasai D."/>
            <person name="Fukuda M."/>
        </authorList>
    </citation>
    <scope>NUCLEOTIDE SEQUENCE [LARGE SCALE GENOMIC DNA]</scope>
    <source>
        <strain evidence="2 3">GFJ2</strain>
    </source>
</reference>
<proteinExistence type="predicted"/>
<dbReference type="AlphaFoldDB" id="A0A1P8EK48"/>
<dbReference type="eggNOG" id="ENOG5033ES3">
    <property type="taxonomic scope" value="Bacteria"/>
</dbReference>
<dbReference type="KEGG" id="asol:BEN76_11350"/>
<dbReference type="EMBL" id="CP016896">
    <property type="protein sequence ID" value="APV36578.1"/>
    <property type="molecule type" value="Genomic_DNA"/>
</dbReference>
<dbReference type="Proteomes" id="UP000185674">
    <property type="component" value="Chromosome"/>
</dbReference>
<feature type="chain" id="PRO_5012230398" description="Lipoprotein" evidence="1">
    <location>
        <begin position="23"/>
        <end position="757"/>
    </location>
</feature>
<dbReference type="RefSeq" id="WP_076033088.1">
    <property type="nucleotide sequence ID" value="NZ_BKXY01000005.1"/>
</dbReference>
<evidence type="ECO:0008006" key="4">
    <source>
        <dbReference type="Google" id="ProtNLM"/>
    </source>
</evidence>
<evidence type="ECO:0000256" key="1">
    <source>
        <dbReference type="SAM" id="SignalP"/>
    </source>
</evidence>